<feature type="transmembrane region" description="Helical" evidence="1">
    <location>
        <begin position="79"/>
        <end position="102"/>
    </location>
</feature>
<reference evidence="2" key="2">
    <citation type="submission" date="2021-04" db="EMBL/GenBank/DDBJ databases">
        <authorList>
            <person name="Gilroy R."/>
        </authorList>
    </citation>
    <scope>NUCLEOTIDE SEQUENCE</scope>
    <source>
        <strain evidence="2">ChiHjej11B10-19426</strain>
    </source>
</reference>
<proteinExistence type="predicted"/>
<dbReference type="InterPro" id="IPR005240">
    <property type="entry name" value="DUF389"/>
</dbReference>
<sequence length="463" mass="51127">MKDENKQRINRRRLYRTALGRFFGSIRERFDLGEDSATQAEVVASITKSVEFRGTNLWVLICATFIASLGLNVNSTAVIIGAMLVSPLMGPIMGIGLSLGINDFQLLKKSLRNFLWMFVVSIVTSSVFFLFSPYSSAQSELLARTSPTTYDVLIAFFGGLAGMLAQTRRDRTGTVISGVAIATALMPPLCTAGFGIASGSPRFIFGALYLFLINAVFIAVASYLVVAFLKYEKSVAIDQAASKRMNRYVLSAVIIVLVPSIVMTFNIFRKTQFEANVDRFVNNVFQFNKTMLVDYSSRYRYDGTHSAIEVSLVGEPLSQNVIESVRAQLPAYGLENTELSVRQADDASSVDLTKIQKSYSEIIDEKNRTIRSMEERLAAVRTVDTIAVADLSREIPHVMAGVGSVSMAKHISYDTKGVACDTTVLVTVTPAVKNGTIDTDRIREWLRTRLKNDNIVVYVVEPK</sequence>
<dbReference type="PANTHER" id="PTHR20992">
    <property type="entry name" value="AT15442P-RELATED"/>
    <property type="match status" value="1"/>
</dbReference>
<feature type="transmembrane region" description="Helical" evidence="1">
    <location>
        <begin position="55"/>
        <end position="73"/>
    </location>
</feature>
<gene>
    <name evidence="2" type="ORF">H9816_07615</name>
</gene>
<evidence type="ECO:0000313" key="2">
    <source>
        <dbReference type="EMBL" id="HIZ15757.1"/>
    </source>
</evidence>
<dbReference type="EMBL" id="DXCC01000029">
    <property type="protein sequence ID" value="HIZ15757.1"/>
    <property type="molecule type" value="Genomic_DNA"/>
</dbReference>
<feature type="transmembrane region" description="Helical" evidence="1">
    <location>
        <begin position="177"/>
        <end position="197"/>
    </location>
</feature>
<keyword evidence="1" id="KW-0472">Membrane</keyword>
<dbReference type="PANTHER" id="PTHR20992:SF9">
    <property type="entry name" value="AT15442P-RELATED"/>
    <property type="match status" value="1"/>
</dbReference>
<comment type="caution">
    <text evidence="2">The sequence shown here is derived from an EMBL/GenBank/DDBJ whole genome shotgun (WGS) entry which is preliminary data.</text>
</comment>
<dbReference type="AlphaFoldDB" id="A0A9D2DEW2"/>
<feature type="transmembrane region" description="Helical" evidence="1">
    <location>
        <begin position="114"/>
        <end position="135"/>
    </location>
</feature>
<protein>
    <submittedName>
        <fullName evidence="2">TIGR00341 family protein</fullName>
    </submittedName>
</protein>
<dbReference type="Proteomes" id="UP000824014">
    <property type="component" value="Unassembled WGS sequence"/>
</dbReference>
<feature type="transmembrane region" description="Helical" evidence="1">
    <location>
        <begin position="147"/>
        <end position="165"/>
    </location>
</feature>
<feature type="transmembrane region" description="Helical" evidence="1">
    <location>
        <begin position="203"/>
        <end position="228"/>
    </location>
</feature>
<organism evidence="2 3">
    <name type="scientific">Candidatus Tidjanibacter faecipullorum</name>
    <dbReference type="NCBI Taxonomy" id="2838766"/>
    <lineage>
        <taxon>Bacteria</taxon>
        <taxon>Pseudomonadati</taxon>
        <taxon>Bacteroidota</taxon>
        <taxon>Bacteroidia</taxon>
        <taxon>Bacteroidales</taxon>
        <taxon>Rikenellaceae</taxon>
        <taxon>Tidjanibacter</taxon>
    </lineage>
</organism>
<keyword evidence="1" id="KW-1133">Transmembrane helix</keyword>
<name>A0A9D2DEW2_9BACT</name>
<reference evidence="2" key="1">
    <citation type="journal article" date="2021" name="PeerJ">
        <title>Extensive microbial diversity within the chicken gut microbiome revealed by metagenomics and culture.</title>
        <authorList>
            <person name="Gilroy R."/>
            <person name="Ravi A."/>
            <person name="Getino M."/>
            <person name="Pursley I."/>
            <person name="Horton D.L."/>
            <person name="Alikhan N.F."/>
            <person name="Baker D."/>
            <person name="Gharbi K."/>
            <person name="Hall N."/>
            <person name="Watson M."/>
            <person name="Adriaenssens E.M."/>
            <person name="Foster-Nyarko E."/>
            <person name="Jarju S."/>
            <person name="Secka A."/>
            <person name="Antonio M."/>
            <person name="Oren A."/>
            <person name="Chaudhuri R.R."/>
            <person name="La Ragione R."/>
            <person name="Hildebrand F."/>
            <person name="Pallen M.J."/>
        </authorList>
    </citation>
    <scope>NUCLEOTIDE SEQUENCE</scope>
    <source>
        <strain evidence="2">ChiHjej11B10-19426</strain>
    </source>
</reference>
<keyword evidence="1" id="KW-0812">Transmembrane</keyword>
<evidence type="ECO:0000313" key="3">
    <source>
        <dbReference type="Proteomes" id="UP000824014"/>
    </source>
</evidence>
<accession>A0A9D2DEW2</accession>
<feature type="transmembrane region" description="Helical" evidence="1">
    <location>
        <begin position="248"/>
        <end position="268"/>
    </location>
</feature>
<dbReference type="Pfam" id="PF04087">
    <property type="entry name" value="DUF389"/>
    <property type="match status" value="1"/>
</dbReference>
<dbReference type="NCBIfam" id="TIGR00341">
    <property type="entry name" value="TIGR00341 family protein"/>
    <property type="match status" value="1"/>
</dbReference>
<evidence type="ECO:0000256" key="1">
    <source>
        <dbReference type="SAM" id="Phobius"/>
    </source>
</evidence>